<protein>
    <submittedName>
        <fullName evidence="2">Uncharacterized protein</fullName>
    </submittedName>
</protein>
<dbReference type="Proteomes" id="UP001500305">
    <property type="component" value="Unassembled WGS sequence"/>
</dbReference>
<feature type="compositionally biased region" description="Polar residues" evidence="1">
    <location>
        <begin position="66"/>
        <end position="98"/>
    </location>
</feature>
<organism evidence="2 3">
    <name type="scientific">Kitasatospora cystarginea</name>
    <dbReference type="NCBI Taxonomy" id="58350"/>
    <lineage>
        <taxon>Bacteria</taxon>
        <taxon>Bacillati</taxon>
        <taxon>Actinomycetota</taxon>
        <taxon>Actinomycetes</taxon>
        <taxon>Kitasatosporales</taxon>
        <taxon>Streptomycetaceae</taxon>
        <taxon>Kitasatospora</taxon>
    </lineage>
</organism>
<comment type="caution">
    <text evidence="2">The sequence shown here is derived from an EMBL/GenBank/DDBJ whole genome shotgun (WGS) entry which is preliminary data.</text>
</comment>
<feature type="region of interest" description="Disordered" evidence="1">
    <location>
        <begin position="65"/>
        <end position="98"/>
    </location>
</feature>
<evidence type="ECO:0000256" key="1">
    <source>
        <dbReference type="SAM" id="MobiDB-lite"/>
    </source>
</evidence>
<name>A0ABP5QBU9_9ACTN</name>
<gene>
    <name evidence="2" type="ORF">GCM10010430_08920</name>
</gene>
<evidence type="ECO:0000313" key="3">
    <source>
        <dbReference type="Proteomes" id="UP001500305"/>
    </source>
</evidence>
<accession>A0ABP5QBU9</accession>
<sequence length="98" mass="10031">MPKPAKDASTAAAPPRKADTQEVGSPRSATACAYAVSTGSVLCPQDSARIVRSLNSRRFPARCSTGPLSATSSTRFMNANPATRCGTSAGSASNRSAR</sequence>
<dbReference type="EMBL" id="BAAATR010000003">
    <property type="protein sequence ID" value="GAA2230961.1"/>
    <property type="molecule type" value="Genomic_DNA"/>
</dbReference>
<evidence type="ECO:0000313" key="2">
    <source>
        <dbReference type="EMBL" id="GAA2230961.1"/>
    </source>
</evidence>
<keyword evidence="3" id="KW-1185">Reference proteome</keyword>
<proteinExistence type="predicted"/>
<feature type="region of interest" description="Disordered" evidence="1">
    <location>
        <begin position="1"/>
        <end position="28"/>
    </location>
</feature>
<reference evidence="3" key="1">
    <citation type="journal article" date="2019" name="Int. J. Syst. Evol. Microbiol.">
        <title>The Global Catalogue of Microorganisms (GCM) 10K type strain sequencing project: providing services to taxonomists for standard genome sequencing and annotation.</title>
        <authorList>
            <consortium name="The Broad Institute Genomics Platform"/>
            <consortium name="The Broad Institute Genome Sequencing Center for Infectious Disease"/>
            <person name="Wu L."/>
            <person name="Ma J."/>
        </authorList>
    </citation>
    <scope>NUCLEOTIDE SEQUENCE [LARGE SCALE GENOMIC DNA]</scope>
    <source>
        <strain evidence="3">JCM 7356</strain>
    </source>
</reference>